<feature type="transmembrane region" description="Helical" evidence="1">
    <location>
        <begin position="263"/>
        <end position="287"/>
    </location>
</feature>
<keyword evidence="1" id="KW-0812">Transmembrane</keyword>
<feature type="transmembrane region" description="Helical" evidence="1">
    <location>
        <begin position="299"/>
        <end position="322"/>
    </location>
</feature>
<feature type="transmembrane region" description="Helical" evidence="1">
    <location>
        <begin position="90"/>
        <end position="111"/>
    </location>
</feature>
<dbReference type="PANTHER" id="PTHR37814">
    <property type="entry name" value="CONSERVED MEMBRANE PROTEIN"/>
    <property type="match status" value="1"/>
</dbReference>
<feature type="transmembrane region" description="Helical" evidence="1">
    <location>
        <begin position="12"/>
        <end position="35"/>
    </location>
</feature>
<feature type="transmembrane region" description="Helical" evidence="1">
    <location>
        <begin position="328"/>
        <end position="349"/>
    </location>
</feature>
<dbReference type="PANTHER" id="PTHR37814:SF1">
    <property type="entry name" value="MEMBRANE PROTEIN"/>
    <property type="match status" value="1"/>
</dbReference>
<protein>
    <recommendedName>
        <fullName evidence="4">Membrane protein YkvI</fullName>
    </recommendedName>
</protein>
<dbReference type="EMBL" id="ACXX02000008">
    <property type="protein sequence ID" value="EGD47388.1"/>
    <property type="molecule type" value="Genomic_DNA"/>
</dbReference>
<feature type="transmembrane region" description="Helical" evidence="1">
    <location>
        <begin position="185"/>
        <end position="211"/>
    </location>
</feature>
<gene>
    <name evidence="2" type="ORF">Cpap_1971</name>
</gene>
<organism evidence="2 3">
    <name type="scientific">Ruminiclostridium papyrosolvens DSM 2782</name>
    <dbReference type="NCBI Taxonomy" id="588581"/>
    <lineage>
        <taxon>Bacteria</taxon>
        <taxon>Bacillati</taxon>
        <taxon>Bacillota</taxon>
        <taxon>Clostridia</taxon>
        <taxon>Eubacteriales</taxon>
        <taxon>Oscillospiraceae</taxon>
        <taxon>Ruminiclostridium</taxon>
    </lineage>
</organism>
<reference evidence="2" key="1">
    <citation type="submission" date="2009-07" db="EMBL/GenBank/DDBJ databases">
        <authorList>
            <consortium name="US DOE Joint Genome Institute (JGI-PGF)"/>
            <person name="Lucas S."/>
            <person name="Copeland A."/>
            <person name="Lapidus A."/>
            <person name="Glavina del Rio T."/>
            <person name="Tice H."/>
            <person name="Bruce D."/>
            <person name="Goodwin L."/>
            <person name="Pitluck S."/>
            <person name="Larimer F."/>
            <person name="Land M.L."/>
            <person name="Mouttaki H."/>
            <person name="He Z."/>
            <person name="Zhou J."/>
            <person name="Hemme C.L."/>
        </authorList>
    </citation>
    <scope>NUCLEOTIDE SEQUENCE [LARGE SCALE GENOMIC DNA]</scope>
    <source>
        <strain evidence="2">DSM 2782</strain>
    </source>
</reference>
<dbReference type="OrthoDB" id="4424890at2"/>
<reference evidence="2" key="2">
    <citation type="submission" date="2011-01" db="EMBL/GenBank/DDBJ databases">
        <title>The Non-contiguous Finished genome of Clostridium papyrosolvens.</title>
        <authorList>
            <person name="Lucas S."/>
            <person name="Copeland A."/>
            <person name="Lapidus A."/>
            <person name="Cheng J.-F."/>
            <person name="Goodwin L."/>
            <person name="Pitluck S."/>
            <person name="Misra M."/>
            <person name="Chertkov O."/>
            <person name="Detter J.C."/>
            <person name="Han C."/>
            <person name="Tapia R."/>
            <person name="Land M."/>
            <person name="Hauser L."/>
            <person name="Kyrpides N."/>
            <person name="Ivanova N."/>
            <person name="Pagani I."/>
            <person name="Mouttaki H."/>
            <person name="He Z."/>
            <person name="Zhou J."/>
            <person name="Hemme C.L."/>
            <person name="Woyke T."/>
        </authorList>
    </citation>
    <scope>NUCLEOTIDE SEQUENCE [LARGE SCALE GENOMIC DNA]</scope>
    <source>
        <strain evidence="2">DSM 2782</strain>
    </source>
</reference>
<evidence type="ECO:0000313" key="2">
    <source>
        <dbReference type="EMBL" id="EGD47388.1"/>
    </source>
</evidence>
<evidence type="ECO:0000313" key="3">
    <source>
        <dbReference type="Proteomes" id="UP000003860"/>
    </source>
</evidence>
<feature type="transmembrane region" description="Helical" evidence="1">
    <location>
        <begin position="218"/>
        <end position="243"/>
    </location>
</feature>
<comment type="caution">
    <text evidence="2">The sequence shown here is derived from an EMBL/GenBank/DDBJ whole genome shotgun (WGS) entry which is preliminary data.</text>
</comment>
<sequence>MIKGEFSNILKVAFLYMATIIGAGFASGQEIIQFFSIYYKGGFLGIILAGGLFSIIGYIVLSKVYTDRIRSYDEFLFPMMGYFLGRVMEFIVMLFMACVMSVMTAGLGNILMDITGLDYRVCVIIGVAVCLIAILTNIKGIVMLSSVISPVLIAGIVFVGCYILVSKDTSVFNISNKFSVITNNWVFSAILYVSYNTILSTVLLTGMLPYLKSRKVSAWGGVVGGGMLGVTALILNSALYLFYPHSITSEIPVLGIIQNNSRLLSQIYSGVLILAMFISTVTSGYCLADRISKKLKLNYKLVAVILCAMTIPLTSLGFSNLISTLYPVFGYLGLFMVFVILFQHVRGLFSNKYSRG</sequence>
<evidence type="ECO:0008006" key="4">
    <source>
        <dbReference type="Google" id="ProtNLM"/>
    </source>
</evidence>
<keyword evidence="1" id="KW-0472">Membrane</keyword>
<feature type="transmembrane region" description="Helical" evidence="1">
    <location>
        <begin position="41"/>
        <end position="61"/>
    </location>
</feature>
<evidence type="ECO:0000256" key="1">
    <source>
        <dbReference type="SAM" id="Phobius"/>
    </source>
</evidence>
<feature type="transmembrane region" description="Helical" evidence="1">
    <location>
        <begin position="117"/>
        <end position="135"/>
    </location>
</feature>
<name>F1TDU2_9FIRM</name>
<dbReference type="STRING" id="588581.Cpap_1971"/>
<dbReference type="RefSeq" id="WP_004619824.1">
    <property type="nucleotide sequence ID" value="NZ_ACXX02000008.1"/>
</dbReference>
<keyword evidence="1" id="KW-1133">Transmembrane helix</keyword>
<dbReference type="eggNOG" id="COG3949">
    <property type="taxonomic scope" value="Bacteria"/>
</dbReference>
<keyword evidence="3" id="KW-1185">Reference proteome</keyword>
<feature type="transmembrane region" description="Helical" evidence="1">
    <location>
        <begin position="142"/>
        <end position="165"/>
    </location>
</feature>
<dbReference type="InterPro" id="IPR038728">
    <property type="entry name" value="YkvI-like"/>
</dbReference>
<proteinExistence type="predicted"/>
<accession>F1TDU2</accession>
<dbReference type="Proteomes" id="UP000003860">
    <property type="component" value="Unassembled WGS sequence"/>
</dbReference>
<dbReference type="AlphaFoldDB" id="F1TDU2"/>